<evidence type="ECO:0000256" key="8">
    <source>
        <dbReference type="ARBA" id="ARBA00023163"/>
    </source>
</evidence>
<dbReference type="eggNOG" id="ENOG502RIHQ">
    <property type="taxonomic scope" value="Eukaryota"/>
</dbReference>
<keyword evidence="9" id="KW-0539">Nucleus</keyword>
<evidence type="ECO:0000256" key="3">
    <source>
        <dbReference type="ARBA" id="ARBA00022490"/>
    </source>
</evidence>
<sequence length="288" mass="32428">RSSALPPLDWPLPSQYEQYELKIEMQPRTHHRAHYETEGSRGAVKASPSGHPMVKLSGYNEKPLTLQMFIGTADERNLRPHAFYQVHRITGKMVATSSYEAMAGSTKVLELSTLLDFDSLESIDCAGILKLRNSDIELRKGETDIGRKNTRVRLVFRVHIPQGNGKVVSLQTASVPIECSQRSAQELPQIESYSINTCSVNGGEEVILTGSNFLPESKVIFIEKGPDGKLQWEEEAKVNRIRSNESSLVVEVPQYYTKAVQRPIQVYFYVSNGKRKRSPTQSFRYLPG</sequence>
<evidence type="ECO:0000256" key="2">
    <source>
        <dbReference type="ARBA" id="ARBA00004496"/>
    </source>
</evidence>
<dbReference type="InterPro" id="IPR032397">
    <property type="entry name" value="RHD_dimer"/>
</dbReference>
<dbReference type="EMBL" id="AFYH01160925">
    <property type="status" value="NOT_ANNOTATED_CDS"/>
    <property type="molecule type" value="Genomic_DNA"/>
</dbReference>
<dbReference type="InterPro" id="IPR014756">
    <property type="entry name" value="Ig_E-set"/>
</dbReference>
<keyword evidence="6" id="KW-0805">Transcription regulation</keyword>
<dbReference type="EMBL" id="AFYH01160922">
    <property type="status" value="NOT_ANNOTATED_CDS"/>
    <property type="molecule type" value="Genomic_DNA"/>
</dbReference>
<evidence type="ECO:0000256" key="7">
    <source>
        <dbReference type="ARBA" id="ARBA00023125"/>
    </source>
</evidence>
<dbReference type="EMBL" id="AFYH01160923">
    <property type="status" value="NOT_ANNOTATED_CDS"/>
    <property type="molecule type" value="Genomic_DNA"/>
</dbReference>
<evidence type="ECO:0000256" key="6">
    <source>
        <dbReference type="ARBA" id="ARBA00023015"/>
    </source>
</evidence>
<accession>H3AHH6</accession>
<keyword evidence="3" id="KW-0963">Cytoplasm</keyword>
<dbReference type="PANTHER" id="PTHR12533">
    <property type="entry name" value="NFAT"/>
    <property type="match status" value="1"/>
</dbReference>
<reference evidence="11" key="3">
    <citation type="submission" date="2025-09" db="UniProtKB">
        <authorList>
            <consortium name="Ensembl"/>
        </authorList>
    </citation>
    <scope>IDENTIFICATION</scope>
</reference>
<dbReference type="AlphaFoldDB" id="H3AHH6"/>
<keyword evidence="5" id="KW-0677">Repeat</keyword>
<dbReference type="GeneTree" id="ENSGT00940000160923"/>
<dbReference type="GO" id="GO:0033173">
    <property type="term" value="P:calcineurin-NFAT signaling cascade"/>
    <property type="evidence" value="ECO:0007669"/>
    <property type="project" value="TreeGrafter"/>
</dbReference>
<dbReference type="Pfam" id="PF00554">
    <property type="entry name" value="RHD_DNA_bind"/>
    <property type="match status" value="1"/>
</dbReference>
<dbReference type="GO" id="GO:0005634">
    <property type="term" value="C:nucleus"/>
    <property type="evidence" value="ECO:0007669"/>
    <property type="project" value="UniProtKB-SubCell"/>
</dbReference>
<keyword evidence="8" id="KW-0804">Transcription</keyword>
<name>H3AHH6_LATCH</name>
<dbReference type="Proteomes" id="UP000008672">
    <property type="component" value="Unassembled WGS sequence"/>
</dbReference>
<reference evidence="11" key="2">
    <citation type="submission" date="2025-08" db="UniProtKB">
        <authorList>
            <consortium name="Ensembl"/>
        </authorList>
    </citation>
    <scope>IDENTIFICATION</scope>
</reference>
<feature type="domain" description="RHD" evidence="10">
    <location>
        <begin position="3"/>
        <end position="184"/>
    </location>
</feature>
<dbReference type="PROSITE" id="PS50254">
    <property type="entry name" value="REL_2"/>
    <property type="match status" value="1"/>
</dbReference>
<dbReference type="GO" id="GO:0000981">
    <property type="term" value="F:DNA-binding transcription factor activity, RNA polymerase II-specific"/>
    <property type="evidence" value="ECO:0007669"/>
    <property type="project" value="TreeGrafter"/>
</dbReference>
<dbReference type="Ensembl" id="ENSLACT00000009166.1">
    <property type="protein sequence ID" value="ENSLACP00000009097.1"/>
    <property type="gene ID" value="ENSLACG00000008030.1"/>
</dbReference>
<dbReference type="EMBL" id="AFYH01160924">
    <property type="status" value="NOT_ANNOTATED_CDS"/>
    <property type="molecule type" value="Genomic_DNA"/>
</dbReference>
<dbReference type="CDD" id="cd01178">
    <property type="entry name" value="IPT_NFAT"/>
    <property type="match status" value="1"/>
</dbReference>
<dbReference type="Gene3D" id="2.60.40.10">
    <property type="entry name" value="Immunoglobulins"/>
    <property type="match status" value="1"/>
</dbReference>
<evidence type="ECO:0000256" key="1">
    <source>
        <dbReference type="ARBA" id="ARBA00004123"/>
    </source>
</evidence>
<comment type="subcellular location">
    <subcellularLocation>
        <location evidence="2">Cytoplasm</location>
    </subcellularLocation>
    <subcellularLocation>
        <location evidence="1">Nucleus</location>
    </subcellularLocation>
</comment>
<protein>
    <recommendedName>
        <fullName evidence="10">RHD domain-containing protein</fullName>
    </recommendedName>
</protein>
<keyword evidence="4" id="KW-0597">Phosphoprotein</keyword>
<dbReference type="Gene3D" id="2.60.40.340">
    <property type="entry name" value="Rel homology domain (RHD), DNA-binding domain"/>
    <property type="match status" value="1"/>
</dbReference>
<dbReference type="SUPFAM" id="SSF81296">
    <property type="entry name" value="E set domains"/>
    <property type="match status" value="1"/>
</dbReference>
<dbReference type="GO" id="GO:0005667">
    <property type="term" value="C:transcription regulator complex"/>
    <property type="evidence" value="ECO:0007669"/>
    <property type="project" value="TreeGrafter"/>
</dbReference>
<evidence type="ECO:0000256" key="9">
    <source>
        <dbReference type="ARBA" id="ARBA00023242"/>
    </source>
</evidence>
<evidence type="ECO:0000259" key="10">
    <source>
        <dbReference type="PROSITE" id="PS50254"/>
    </source>
</evidence>
<dbReference type="EMBL" id="AFYH01160926">
    <property type="status" value="NOT_ANNOTATED_CDS"/>
    <property type="molecule type" value="Genomic_DNA"/>
</dbReference>
<dbReference type="OMA" id="FREYRND"/>
<evidence type="ECO:0000256" key="4">
    <source>
        <dbReference type="ARBA" id="ARBA00022553"/>
    </source>
</evidence>
<organism evidence="11 12">
    <name type="scientific">Latimeria chalumnae</name>
    <name type="common">Coelacanth</name>
    <dbReference type="NCBI Taxonomy" id="7897"/>
    <lineage>
        <taxon>Eukaryota</taxon>
        <taxon>Metazoa</taxon>
        <taxon>Chordata</taxon>
        <taxon>Craniata</taxon>
        <taxon>Vertebrata</taxon>
        <taxon>Euteleostomi</taxon>
        <taxon>Coelacanthiformes</taxon>
        <taxon>Coelacanthidae</taxon>
        <taxon>Latimeria</taxon>
    </lineage>
</organism>
<dbReference type="SUPFAM" id="SSF49417">
    <property type="entry name" value="p53-like transcription factors"/>
    <property type="match status" value="1"/>
</dbReference>
<dbReference type="GO" id="GO:0000978">
    <property type="term" value="F:RNA polymerase II cis-regulatory region sequence-specific DNA binding"/>
    <property type="evidence" value="ECO:0007669"/>
    <property type="project" value="TreeGrafter"/>
</dbReference>
<proteinExistence type="predicted"/>
<dbReference type="GO" id="GO:0005737">
    <property type="term" value="C:cytoplasm"/>
    <property type="evidence" value="ECO:0007669"/>
    <property type="project" value="UniProtKB-SubCell"/>
</dbReference>
<keyword evidence="7" id="KW-0238">DNA-binding</keyword>
<dbReference type="InterPro" id="IPR008967">
    <property type="entry name" value="p53-like_TF_DNA-bd_sf"/>
</dbReference>
<dbReference type="EMBL" id="AFYH01160921">
    <property type="status" value="NOT_ANNOTATED_CDS"/>
    <property type="molecule type" value="Genomic_DNA"/>
</dbReference>
<evidence type="ECO:0000313" key="12">
    <source>
        <dbReference type="Proteomes" id="UP000008672"/>
    </source>
</evidence>
<dbReference type="SMART" id="SM00429">
    <property type="entry name" value="IPT"/>
    <property type="match status" value="1"/>
</dbReference>
<dbReference type="FunFam" id="2.60.40.10:FF:000040">
    <property type="entry name" value="Nuclear factor of activated T-cells, cytoplasmic, calcineurin-dependent 2"/>
    <property type="match status" value="1"/>
</dbReference>
<dbReference type="InterPro" id="IPR008366">
    <property type="entry name" value="NFAT"/>
</dbReference>
<dbReference type="PANTHER" id="PTHR12533:SF11">
    <property type="entry name" value="NUCLEAR FACTOR OF ACTIVATED T-CELLS, CYTOPLASMIC 4"/>
    <property type="match status" value="1"/>
</dbReference>
<keyword evidence="12" id="KW-1185">Reference proteome</keyword>
<dbReference type="InterPro" id="IPR037059">
    <property type="entry name" value="RHD_DNA_bind_dom_sf"/>
</dbReference>
<dbReference type="FunFam" id="2.60.40.340:FF:000001">
    <property type="entry name" value="Nuclear factor of activated T-cells, cytoplasmic, calcineurin-dependent 2"/>
    <property type="match status" value="1"/>
</dbReference>
<dbReference type="STRING" id="7897.ENSLACP00000009097"/>
<dbReference type="InParanoid" id="H3AHH6"/>
<dbReference type="PRINTS" id="PR01789">
    <property type="entry name" value="NUCFACTORATC"/>
</dbReference>
<reference evidence="12" key="1">
    <citation type="submission" date="2011-08" db="EMBL/GenBank/DDBJ databases">
        <title>The draft genome of Latimeria chalumnae.</title>
        <authorList>
            <person name="Di Palma F."/>
            <person name="Alfoldi J."/>
            <person name="Johnson J."/>
            <person name="Berlin A."/>
            <person name="Gnerre S."/>
            <person name="Jaffe D."/>
            <person name="MacCallum I."/>
            <person name="Young S."/>
            <person name="Walker B.J."/>
            <person name="Lander E."/>
            <person name="Lindblad-Toh K."/>
        </authorList>
    </citation>
    <scope>NUCLEOTIDE SEQUENCE [LARGE SCALE GENOMIC DNA]</scope>
    <source>
        <strain evidence="12">Wild caught</strain>
    </source>
</reference>
<dbReference type="HOGENOM" id="CLU_050626_0_0_1"/>
<evidence type="ECO:0000313" key="11">
    <source>
        <dbReference type="Ensembl" id="ENSLACP00000009097.1"/>
    </source>
</evidence>
<dbReference type="InterPro" id="IPR002909">
    <property type="entry name" value="IPT_dom"/>
</dbReference>
<dbReference type="InterPro" id="IPR013783">
    <property type="entry name" value="Ig-like_fold"/>
</dbReference>
<dbReference type="Pfam" id="PF16179">
    <property type="entry name" value="RHD_dimer"/>
    <property type="match status" value="1"/>
</dbReference>
<dbReference type="InterPro" id="IPR011539">
    <property type="entry name" value="RHD_DNA_bind_dom"/>
</dbReference>
<evidence type="ECO:0000256" key="5">
    <source>
        <dbReference type="ARBA" id="ARBA00022737"/>
    </source>
</evidence>